<comment type="similarity">
    <text evidence="1">Belongs to the avfA family.</text>
</comment>
<dbReference type="PANTHER" id="PTHR43355:SF2">
    <property type="entry name" value="FLAVIN REDUCTASE (NADPH)"/>
    <property type="match status" value="1"/>
</dbReference>
<organism evidence="3 4">
    <name type="scientific">Trichoderma aggressivum f. europaeum</name>
    <dbReference type="NCBI Taxonomy" id="173218"/>
    <lineage>
        <taxon>Eukaryota</taxon>
        <taxon>Fungi</taxon>
        <taxon>Dikarya</taxon>
        <taxon>Ascomycota</taxon>
        <taxon>Pezizomycotina</taxon>
        <taxon>Sordariomycetes</taxon>
        <taxon>Hypocreomycetidae</taxon>
        <taxon>Hypocreales</taxon>
        <taxon>Hypocreaceae</taxon>
        <taxon>Trichoderma</taxon>
    </lineage>
</organism>
<dbReference type="InterPro" id="IPR036291">
    <property type="entry name" value="NAD(P)-bd_dom_sf"/>
</dbReference>
<sequence>MAGDKILVLGGTGLAGVCLIRELLHRHHGTVVFARNPAKLPEEFISNKLFEVVKGEMTDTNALSTAISKCHTVISFLGPVNMRQPANTEYADYYRAIFPLMRQHGVRRIFAMATLSIYAPEDKGSVTRAFFAMMVHLLASGPYHNILSIGEAFEDKEITQNIDWTLFRIGIISGGSDLASWEQDREQTDVYVGPLGGAGWTSSQKRASLTRWLVDASETGASEWIGQMPAVSRRA</sequence>
<evidence type="ECO:0000313" key="3">
    <source>
        <dbReference type="EMBL" id="KAK4081280.1"/>
    </source>
</evidence>
<reference evidence="3" key="1">
    <citation type="submission" date="2023-11" db="EMBL/GenBank/DDBJ databases">
        <title>The genome sequences of three competitors of mushroom-forming fungi.</title>
        <authorList>
            <person name="Beijen E."/>
            <person name="Ohm R.A."/>
        </authorList>
    </citation>
    <scope>NUCLEOTIDE SEQUENCE</scope>
    <source>
        <strain evidence="3">CBS 100526</strain>
    </source>
</reference>
<dbReference type="Proteomes" id="UP001273209">
    <property type="component" value="Unassembled WGS sequence"/>
</dbReference>
<dbReference type="AlphaFoldDB" id="A0AAE1JB99"/>
<dbReference type="InterPro" id="IPR051606">
    <property type="entry name" value="Polyketide_Oxido-like"/>
</dbReference>
<dbReference type="Gene3D" id="3.40.50.720">
    <property type="entry name" value="NAD(P)-binding Rossmann-like Domain"/>
    <property type="match status" value="1"/>
</dbReference>
<keyword evidence="4" id="KW-1185">Reference proteome</keyword>
<dbReference type="Pfam" id="PF13460">
    <property type="entry name" value="NAD_binding_10"/>
    <property type="match status" value="1"/>
</dbReference>
<name>A0AAE1JB99_9HYPO</name>
<gene>
    <name evidence="3" type="ORF">Triagg1_2812</name>
</gene>
<dbReference type="InterPro" id="IPR016040">
    <property type="entry name" value="NAD(P)-bd_dom"/>
</dbReference>
<dbReference type="GO" id="GO:0016646">
    <property type="term" value="F:oxidoreductase activity, acting on the CH-NH group of donors, NAD or NADP as acceptor"/>
    <property type="evidence" value="ECO:0007669"/>
    <property type="project" value="TreeGrafter"/>
</dbReference>
<dbReference type="RefSeq" id="XP_062758429.1">
    <property type="nucleotide sequence ID" value="XM_062897035.1"/>
</dbReference>
<dbReference type="SUPFAM" id="SSF51735">
    <property type="entry name" value="NAD(P)-binding Rossmann-fold domains"/>
    <property type="match status" value="1"/>
</dbReference>
<dbReference type="PANTHER" id="PTHR43355">
    <property type="entry name" value="FLAVIN REDUCTASE (NADPH)"/>
    <property type="match status" value="1"/>
</dbReference>
<protein>
    <recommendedName>
        <fullName evidence="2">NAD(P)-binding domain-containing protein</fullName>
    </recommendedName>
</protein>
<evidence type="ECO:0000259" key="2">
    <source>
        <dbReference type="Pfam" id="PF13460"/>
    </source>
</evidence>
<evidence type="ECO:0000313" key="4">
    <source>
        <dbReference type="Proteomes" id="UP001273209"/>
    </source>
</evidence>
<feature type="domain" description="NAD(P)-binding" evidence="2">
    <location>
        <begin position="10"/>
        <end position="173"/>
    </location>
</feature>
<accession>A0AAE1JB99</accession>
<evidence type="ECO:0000256" key="1">
    <source>
        <dbReference type="ARBA" id="ARBA00038376"/>
    </source>
</evidence>
<dbReference type="EMBL" id="JAWRVG010000007">
    <property type="protein sequence ID" value="KAK4081280.1"/>
    <property type="molecule type" value="Genomic_DNA"/>
</dbReference>
<proteinExistence type="inferred from homology"/>
<dbReference type="GeneID" id="87916940"/>
<comment type="caution">
    <text evidence="3">The sequence shown here is derived from an EMBL/GenBank/DDBJ whole genome shotgun (WGS) entry which is preliminary data.</text>
</comment>